<name>A0AAN8ELZ5_9EURO</name>
<proteinExistence type="predicted"/>
<evidence type="ECO:0000256" key="1">
    <source>
        <dbReference type="SAM" id="MobiDB-lite"/>
    </source>
</evidence>
<evidence type="ECO:0000313" key="2">
    <source>
        <dbReference type="EMBL" id="KAK5958278.1"/>
    </source>
</evidence>
<protein>
    <submittedName>
        <fullName evidence="2">Uncharacterized protein</fullName>
    </submittedName>
</protein>
<dbReference type="EMBL" id="JAKLMC020000001">
    <property type="protein sequence ID" value="KAK5958278.1"/>
    <property type="molecule type" value="Genomic_DNA"/>
</dbReference>
<reference evidence="2 3" key="1">
    <citation type="submission" date="2022-12" db="EMBL/GenBank/DDBJ databases">
        <title>Genomic features and morphological characterization of a novel Knufia sp. strain isolated from spacecraft assembly facility.</title>
        <authorList>
            <person name="Teixeira M."/>
            <person name="Chander A.M."/>
            <person name="Stajich J.E."/>
            <person name="Venkateswaran K."/>
        </authorList>
    </citation>
    <scope>NUCLEOTIDE SEQUENCE [LARGE SCALE GENOMIC DNA]</scope>
    <source>
        <strain evidence="2 3">FJI-L2-BK-P2</strain>
    </source>
</reference>
<sequence>MENNQEHPYESPARLEEFLMTPRSPIYYMTSTELQASRLQGASSSAPMKKRLVARSSDRGLLAQHTQQDSCAQALKGGVTDALTPPKPSTWASVASDATPVPVFPAQDSESNMSKSSVYSTHRYQPSTPEIVASAPAIAHSPAMLGNRSVEKVSTTLVAAQPAEPPIDKWKQAAEPEEPHRQTTTRSRARWQKVDCDLSAHGGVQVGNEPPGTMGSVFPSKWLGHIPEEHDSRNAPGKATSTATTSSDGVGVWKHSARWKEDSHGASNQNWRREGNEPPPSSSNNTRERRPVAQQAQPPPQPSESRTVSSQNWRRTDNNSLHITSTNVYGRLPGAPRGLGGNNWRKDDSAALTHPRNGYKEPDKESPAFTSSSWRRDDSKA</sequence>
<feature type="compositionally biased region" description="Polar residues" evidence="1">
    <location>
        <begin position="303"/>
        <end position="328"/>
    </location>
</feature>
<feature type="region of interest" description="Disordered" evidence="1">
    <location>
        <begin position="159"/>
        <end position="381"/>
    </location>
</feature>
<keyword evidence="3" id="KW-1185">Reference proteome</keyword>
<gene>
    <name evidence="2" type="ORF">OHC33_000120</name>
</gene>
<dbReference type="AlphaFoldDB" id="A0AAN8ELZ5"/>
<organism evidence="2 3">
    <name type="scientific">Knufia fluminis</name>
    <dbReference type="NCBI Taxonomy" id="191047"/>
    <lineage>
        <taxon>Eukaryota</taxon>
        <taxon>Fungi</taxon>
        <taxon>Dikarya</taxon>
        <taxon>Ascomycota</taxon>
        <taxon>Pezizomycotina</taxon>
        <taxon>Eurotiomycetes</taxon>
        <taxon>Chaetothyriomycetidae</taxon>
        <taxon>Chaetothyriales</taxon>
        <taxon>Trichomeriaceae</taxon>
        <taxon>Knufia</taxon>
    </lineage>
</organism>
<dbReference type="Proteomes" id="UP001316803">
    <property type="component" value="Unassembled WGS sequence"/>
</dbReference>
<accession>A0AAN8ELZ5</accession>
<evidence type="ECO:0000313" key="3">
    <source>
        <dbReference type="Proteomes" id="UP001316803"/>
    </source>
</evidence>
<feature type="compositionally biased region" description="Polar residues" evidence="1">
    <location>
        <begin position="239"/>
        <end position="248"/>
    </location>
</feature>
<feature type="compositionally biased region" description="Basic and acidic residues" evidence="1">
    <location>
        <begin position="166"/>
        <end position="181"/>
    </location>
</feature>
<comment type="caution">
    <text evidence="2">The sequence shown here is derived from an EMBL/GenBank/DDBJ whole genome shotgun (WGS) entry which is preliminary data.</text>
</comment>